<dbReference type="Proteomes" id="UP000789739">
    <property type="component" value="Unassembled WGS sequence"/>
</dbReference>
<feature type="transmembrane region" description="Helical" evidence="1">
    <location>
        <begin position="89"/>
        <end position="105"/>
    </location>
</feature>
<name>A0A9N9DQ69_9GLOM</name>
<proteinExistence type="predicted"/>
<dbReference type="AlphaFoldDB" id="A0A9N9DQ69"/>
<keyword evidence="3" id="KW-1185">Reference proteome</keyword>
<protein>
    <submittedName>
        <fullName evidence="2">4551_t:CDS:1</fullName>
    </submittedName>
</protein>
<evidence type="ECO:0000313" key="2">
    <source>
        <dbReference type="EMBL" id="CAG8644076.1"/>
    </source>
</evidence>
<gene>
    <name evidence="2" type="ORF">PBRASI_LOCUS9933</name>
</gene>
<keyword evidence="1" id="KW-0472">Membrane</keyword>
<keyword evidence="1" id="KW-0812">Transmembrane</keyword>
<reference evidence="2" key="1">
    <citation type="submission" date="2021-06" db="EMBL/GenBank/DDBJ databases">
        <authorList>
            <person name="Kallberg Y."/>
            <person name="Tangrot J."/>
            <person name="Rosling A."/>
        </authorList>
    </citation>
    <scope>NUCLEOTIDE SEQUENCE</scope>
    <source>
        <strain evidence="2">BR232B</strain>
    </source>
</reference>
<keyword evidence="1" id="KW-1133">Transmembrane helix</keyword>
<sequence length="166" mass="19142">SSFKNSNMITVQMKTRFFGAIYQKTYPTELQDHIRQDEFCANVEALNKPLKTSAVRLAWIGLVELLLSGGFSAMLFVPPQNISRDNAEIMMCLAMAMYFMSQLMIGEERKCIISKFNFDDRQRGIKWKCINESVWPFCIKRLSILIELDAPLHNEKANELTKSHIV</sequence>
<accession>A0A9N9DQ69</accession>
<evidence type="ECO:0000313" key="3">
    <source>
        <dbReference type="Proteomes" id="UP000789739"/>
    </source>
</evidence>
<evidence type="ECO:0000256" key="1">
    <source>
        <dbReference type="SAM" id="Phobius"/>
    </source>
</evidence>
<feature type="transmembrane region" description="Helical" evidence="1">
    <location>
        <begin position="57"/>
        <end position="77"/>
    </location>
</feature>
<dbReference type="EMBL" id="CAJVPI010002480">
    <property type="protein sequence ID" value="CAG8644076.1"/>
    <property type="molecule type" value="Genomic_DNA"/>
</dbReference>
<feature type="non-terminal residue" evidence="2">
    <location>
        <position position="1"/>
    </location>
</feature>
<comment type="caution">
    <text evidence="2">The sequence shown here is derived from an EMBL/GenBank/DDBJ whole genome shotgun (WGS) entry which is preliminary data.</text>
</comment>
<organism evidence="2 3">
    <name type="scientific">Paraglomus brasilianum</name>
    <dbReference type="NCBI Taxonomy" id="144538"/>
    <lineage>
        <taxon>Eukaryota</taxon>
        <taxon>Fungi</taxon>
        <taxon>Fungi incertae sedis</taxon>
        <taxon>Mucoromycota</taxon>
        <taxon>Glomeromycotina</taxon>
        <taxon>Glomeromycetes</taxon>
        <taxon>Paraglomerales</taxon>
        <taxon>Paraglomeraceae</taxon>
        <taxon>Paraglomus</taxon>
    </lineage>
</organism>